<proteinExistence type="predicted"/>
<evidence type="ECO:0000313" key="2">
    <source>
        <dbReference type="EMBL" id="MXQ85344.1"/>
    </source>
</evidence>
<gene>
    <name evidence="2" type="ORF">E5288_WYG011418</name>
</gene>
<comment type="caution">
    <text evidence="2">The sequence shown here is derived from an EMBL/GenBank/DDBJ whole genome shotgun (WGS) entry which is preliminary data.</text>
</comment>
<reference evidence="2" key="1">
    <citation type="submission" date="2019-10" db="EMBL/GenBank/DDBJ databases">
        <title>The sequence and de novo assembly of the wild yak genome.</title>
        <authorList>
            <person name="Liu Y."/>
        </authorList>
    </citation>
    <scope>NUCLEOTIDE SEQUENCE [LARGE SCALE GENOMIC DNA]</scope>
    <source>
        <strain evidence="2">WY2019</strain>
    </source>
</reference>
<dbReference type="AlphaFoldDB" id="A0A6B0RBQ3"/>
<accession>A0A6B0RBQ3</accession>
<organism evidence="2 3">
    <name type="scientific">Bos mutus</name>
    <name type="common">wild yak</name>
    <dbReference type="NCBI Taxonomy" id="72004"/>
    <lineage>
        <taxon>Eukaryota</taxon>
        <taxon>Metazoa</taxon>
        <taxon>Chordata</taxon>
        <taxon>Craniata</taxon>
        <taxon>Vertebrata</taxon>
        <taxon>Euteleostomi</taxon>
        <taxon>Mammalia</taxon>
        <taxon>Eutheria</taxon>
        <taxon>Laurasiatheria</taxon>
        <taxon>Artiodactyla</taxon>
        <taxon>Ruminantia</taxon>
        <taxon>Pecora</taxon>
        <taxon>Bovidae</taxon>
        <taxon>Bovinae</taxon>
        <taxon>Bos</taxon>
    </lineage>
</organism>
<sequence>MFQSTAFQSQQVYSSKSVKRCGKHDYCVQTSSLNMPARYCQDGRESLKICPASYSEGEEQKGENVKQKKKHLDYPYEPKCVPQGQPIEDNVTVDHITDACGKTSHSYVDQSAENSFCTFPFSETSKFLTRPGGKVLSSPLQQPMYRAGDVKNSHT</sequence>
<keyword evidence="3" id="KW-1185">Reference proteome</keyword>
<evidence type="ECO:0000256" key="1">
    <source>
        <dbReference type="SAM" id="MobiDB-lite"/>
    </source>
</evidence>
<dbReference type="EMBL" id="VBQZ03000026">
    <property type="protein sequence ID" value="MXQ85344.1"/>
    <property type="molecule type" value="Genomic_DNA"/>
</dbReference>
<name>A0A6B0RBQ3_9CETA</name>
<feature type="region of interest" description="Disordered" evidence="1">
    <location>
        <begin position="131"/>
        <end position="155"/>
    </location>
</feature>
<protein>
    <submittedName>
        <fullName evidence="2">Uncharacterized protein</fullName>
    </submittedName>
</protein>
<evidence type="ECO:0000313" key="3">
    <source>
        <dbReference type="Proteomes" id="UP000322234"/>
    </source>
</evidence>
<dbReference type="Proteomes" id="UP000322234">
    <property type="component" value="Unassembled WGS sequence"/>
</dbReference>